<organism evidence="2 3">
    <name type="scientific">Streptomyces noboritoensis</name>
    <dbReference type="NCBI Taxonomy" id="67337"/>
    <lineage>
        <taxon>Bacteria</taxon>
        <taxon>Bacillati</taxon>
        <taxon>Actinomycetota</taxon>
        <taxon>Actinomycetes</taxon>
        <taxon>Kitasatosporales</taxon>
        <taxon>Streptomycetaceae</taxon>
        <taxon>Streptomyces</taxon>
    </lineage>
</organism>
<proteinExistence type="predicted"/>
<comment type="caution">
    <text evidence="2">The sequence shown here is derived from an EMBL/GenBank/DDBJ whole genome shotgun (WGS) entry which is preliminary data.</text>
</comment>
<feature type="compositionally biased region" description="Polar residues" evidence="1">
    <location>
        <begin position="55"/>
        <end position="66"/>
    </location>
</feature>
<dbReference type="RefSeq" id="WP_394317046.1">
    <property type="nucleotide sequence ID" value="NZ_JBHMQV010000003.1"/>
</dbReference>
<evidence type="ECO:0000256" key="1">
    <source>
        <dbReference type="SAM" id="MobiDB-lite"/>
    </source>
</evidence>
<keyword evidence="3" id="KW-1185">Reference proteome</keyword>
<sequence length="66" mass="7018">MATATGRGTLRSSSAPGSCHPSTSQPISVRNRVPSTAEPRTSRARNVPEVRKCSTLLTTLSRGHSR</sequence>
<reference evidence="2 3" key="1">
    <citation type="submission" date="2024-09" db="EMBL/GenBank/DDBJ databases">
        <authorList>
            <person name="Sun Q."/>
            <person name="Mori K."/>
        </authorList>
    </citation>
    <scope>NUCLEOTIDE SEQUENCE [LARGE SCALE GENOMIC DNA]</scope>
    <source>
        <strain evidence="2 3">JCM 4557</strain>
    </source>
</reference>
<protein>
    <submittedName>
        <fullName evidence="2">Uncharacterized protein</fullName>
    </submittedName>
</protein>
<accession>A0ABV6TBQ4</accession>
<dbReference type="Proteomes" id="UP001589887">
    <property type="component" value="Unassembled WGS sequence"/>
</dbReference>
<evidence type="ECO:0000313" key="2">
    <source>
        <dbReference type="EMBL" id="MFC0843224.1"/>
    </source>
</evidence>
<feature type="compositionally biased region" description="Polar residues" evidence="1">
    <location>
        <begin position="10"/>
        <end position="28"/>
    </location>
</feature>
<name>A0ABV6TBQ4_9ACTN</name>
<dbReference type="EMBL" id="JBHMQV010000003">
    <property type="protein sequence ID" value="MFC0843224.1"/>
    <property type="molecule type" value="Genomic_DNA"/>
</dbReference>
<evidence type="ECO:0000313" key="3">
    <source>
        <dbReference type="Proteomes" id="UP001589887"/>
    </source>
</evidence>
<feature type="region of interest" description="Disordered" evidence="1">
    <location>
        <begin position="1"/>
        <end position="66"/>
    </location>
</feature>
<gene>
    <name evidence="2" type="ORF">ACFH04_05650</name>
</gene>